<reference evidence="16 17" key="1">
    <citation type="journal article" date="2007" name="Nat. Biotechnol.">
        <title>Genome sequence and identification of candidate vaccine antigens from the animal pathogen Dichelobacter nodosus.</title>
        <authorList>
            <person name="Myers G.S."/>
            <person name="Parker D."/>
            <person name="Al-Hasani K."/>
            <person name="Kennan R.M."/>
            <person name="Seemann T."/>
            <person name="Ren Q."/>
            <person name="Badger J.H."/>
            <person name="Selengut J.D."/>
            <person name="Deboy R.T."/>
            <person name="Tettelin H."/>
            <person name="Boyce J.D."/>
            <person name="McCarl V.P."/>
            <person name="Han X."/>
            <person name="Nelson W.C."/>
            <person name="Madupu R."/>
            <person name="Mohamoud Y."/>
            <person name="Holley T."/>
            <person name="Fedorova N."/>
            <person name="Khouri H."/>
            <person name="Bottomley S.P."/>
            <person name="Whittington R.J."/>
            <person name="Adler B."/>
            <person name="Songer J.G."/>
            <person name="Rood J.I."/>
            <person name="Paulsen I.T."/>
        </authorList>
    </citation>
    <scope>NUCLEOTIDE SEQUENCE [LARGE SCALE GENOMIC DNA]</scope>
    <source>
        <strain evidence="16 17">VCS1703A</strain>
    </source>
</reference>
<keyword evidence="6 13" id="KW-0863">Zinc-finger</keyword>
<dbReference type="GO" id="GO:0016743">
    <property type="term" value="F:carboxyl- or carbamoyltransferase activity"/>
    <property type="evidence" value="ECO:0007669"/>
    <property type="project" value="UniProtKB-UniRule"/>
</dbReference>
<feature type="domain" description="CoA carboxyltransferase N-terminal" evidence="15">
    <location>
        <begin position="25"/>
        <end position="295"/>
    </location>
</feature>
<name>A5EVX8_DICNV</name>
<dbReference type="InterPro" id="IPR000438">
    <property type="entry name" value="Acetyl_CoA_COase_Trfase_b_su"/>
</dbReference>
<comment type="subcellular location">
    <subcellularLocation>
        <location evidence="1 13">Cytoplasm</location>
    </subcellularLocation>
</comment>
<dbReference type="GO" id="GO:0009329">
    <property type="term" value="C:acetate CoA-transferase complex"/>
    <property type="evidence" value="ECO:0007669"/>
    <property type="project" value="TreeGrafter"/>
</dbReference>
<evidence type="ECO:0000256" key="3">
    <source>
        <dbReference type="ARBA" id="ARBA00022679"/>
    </source>
</evidence>
<keyword evidence="8 13" id="KW-0862">Zinc</keyword>
<dbReference type="UniPathway" id="UPA00655">
    <property type="reaction ID" value="UER00711"/>
</dbReference>
<feature type="binding site" evidence="13">
    <location>
        <position position="51"/>
    </location>
    <ligand>
        <name>Zn(2+)</name>
        <dbReference type="ChEBI" id="CHEBI:29105"/>
    </ligand>
</feature>
<dbReference type="GO" id="GO:0005524">
    <property type="term" value="F:ATP binding"/>
    <property type="evidence" value="ECO:0007669"/>
    <property type="project" value="UniProtKB-KW"/>
</dbReference>
<evidence type="ECO:0000256" key="8">
    <source>
        <dbReference type="ARBA" id="ARBA00022833"/>
    </source>
</evidence>
<dbReference type="Pfam" id="PF01039">
    <property type="entry name" value="Carboxyl_trans"/>
    <property type="match status" value="1"/>
</dbReference>
<feature type="binding site" evidence="13">
    <location>
        <position position="32"/>
    </location>
    <ligand>
        <name>Zn(2+)</name>
        <dbReference type="ChEBI" id="CHEBI:29105"/>
    </ligand>
</feature>
<dbReference type="eggNOG" id="COG0777">
    <property type="taxonomic scope" value="Bacteria"/>
</dbReference>
<sequence length="341" mass="37569">MSWFDNLMPSRIKTRRKNQQIPDGLWQKCSGCQEILYSQDLEYNLQVCPKCGHHLHISARNYLQEIFDKNGELFEIGAALRSNDFLKFKDLKRYKDRLTQAQKTTGETEALLAMAGTLYGQPLTAAAFDFDFMGGSMGSVVGERFVRAVEHAIAHLTPFVCFVTSGGARMQEGLTSLMQMAKTAAALTQLSQAKLPYITVLTNPTMGGVSASLAMLGDIIIAEPDALIGFAGPRVIAQTVRETLPEGFQKSEFLLEKGAIDMIVDRRDMRAELALLLAMLGKKEMPFISENESETLPAELEDTDESTSEAPENGAPQTEVTETENNDEPAADENVSEVEKS</sequence>
<dbReference type="NCBIfam" id="TIGR00515">
    <property type="entry name" value="accD"/>
    <property type="match status" value="1"/>
</dbReference>
<dbReference type="GO" id="GO:0006633">
    <property type="term" value="P:fatty acid biosynthetic process"/>
    <property type="evidence" value="ECO:0007669"/>
    <property type="project" value="UniProtKB-KW"/>
</dbReference>
<dbReference type="Gene3D" id="3.90.226.10">
    <property type="entry name" value="2-enoyl-CoA Hydratase, Chain A, domain 1"/>
    <property type="match status" value="1"/>
</dbReference>
<comment type="cofactor">
    <cofactor evidence="13">
        <name>Zn(2+)</name>
        <dbReference type="ChEBI" id="CHEBI:29105"/>
    </cofactor>
    <text evidence="13">Binds 1 zinc ion per subunit.</text>
</comment>
<protein>
    <recommendedName>
        <fullName evidence="13">Acetyl-coenzyme A carboxylase carboxyl transferase subunit beta</fullName>
        <shortName evidence="13">ACCase subunit beta</shortName>
        <shortName evidence="13">Acetyl-CoA carboxylase carboxyltransferase subunit beta</shortName>
        <ecNumber evidence="13">2.1.3.15</ecNumber>
    </recommendedName>
</protein>
<keyword evidence="2 13" id="KW-0444">Lipid biosynthesis</keyword>
<gene>
    <name evidence="13 16" type="primary">accD</name>
    <name evidence="16" type="ordered locus">DNO_0405</name>
</gene>
<keyword evidence="13" id="KW-0963">Cytoplasm</keyword>
<keyword evidence="16" id="KW-0436">Ligase</keyword>
<dbReference type="PROSITE" id="PS50980">
    <property type="entry name" value="COA_CT_NTER"/>
    <property type="match status" value="1"/>
</dbReference>
<dbReference type="PANTHER" id="PTHR42995">
    <property type="entry name" value="ACETYL-COENZYME A CARBOXYLASE CARBOXYL TRANSFERASE SUBUNIT BETA, CHLOROPLASTIC"/>
    <property type="match status" value="1"/>
</dbReference>
<evidence type="ECO:0000259" key="15">
    <source>
        <dbReference type="PROSITE" id="PS50980"/>
    </source>
</evidence>
<evidence type="ECO:0000256" key="13">
    <source>
        <dbReference type="HAMAP-Rule" id="MF_01395"/>
    </source>
</evidence>
<evidence type="ECO:0000313" key="16">
    <source>
        <dbReference type="EMBL" id="ABQ13863.1"/>
    </source>
</evidence>
<accession>A5EVX8</accession>
<dbReference type="OrthoDB" id="9772975at2"/>
<keyword evidence="17" id="KW-1185">Reference proteome</keyword>
<comment type="similarity">
    <text evidence="13">Belongs to the AccD/PCCB family.</text>
</comment>
<feature type="zinc finger region" description="C4-type" evidence="13">
    <location>
        <begin position="29"/>
        <end position="51"/>
    </location>
</feature>
<evidence type="ECO:0000256" key="4">
    <source>
        <dbReference type="ARBA" id="ARBA00022723"/>
    </source>
</evidence>
<dbReference type="GO" id="GO:2001295">
    <property type="term" value="P:malonyl-CoA biosynthetic process"/>
    <property type="evidence" value="ECO:0007669"/>
    <property type="project" value="UniProtKB-UniRule"/>
</dbReference>
<dbReference type="Proteomes" id="UP000000248">
    <property type="component" value="Chromosome"/>
</dbReference>
<evidence type="ECO:0000256" key="6">
    <source>
        <dbReference type="ARBA" id="ARBA00022771"/>
    </source>
</evidence>
<evidence type="ECO:0000256" key="9">
    <source>
        <dbReference type="ARBA" id="ARBA00022840"/>
    </source>
</evidence>
<dbReference type="EC" id="2.1.3.15" evidence="13"/>
<dbReference type="RefSeq" id="WP_012030746.1">
    <property type="nucleotide sequence ID" value="NC_009446.1"/>
</dbReference>
<feature type="compositionally biased region" description="Acidic residues" evidence="14">
    <location>
        <begin position="321"/>
        <end position="341"/>
    </location>
</feature>
<dbReference type="GO" id="GO:0003989">
    <property type="term" value="F:acetyl-CoA carboxylase activity"/>
    <property type="evidence" value="ECO:0007669"/>
    <property type="project" value="InterPro"/>
</dbReference>
<keyword evidence="5 13" id="KW-0547">Nucleotide-binding</keyword>
<dbReference type="GO" id="GO:0008270">
    <property type="term" value="F:zinc ion binding"/>
    <property type="evidence" value="ECO:0007669"/>
    <property type="project" value="UniProtKB-UniRule"/>
</dbReference>
<dbReference type="KEGG" id="dno:DNO_0405"/>
<dbReference type="InterPro" id="IPR029045">
    <property type="entry name" value="ClpP/crotonase-like_dom_sf"/>
</dbReference>
<comment type="pathway">
    <text evidence="13">Lipid metabolism; malonyl-CoA biosynthesis; malonyl-CoA from acetyl-CoA: step 1/1.</text>
</comment>
<evidence type="ECO:0000256" key="12">
    <source>
        <dbReference type="ARBA" id="ARBA00025280"/>
    </source>
</evidence>
<dbReference type="SUPFAM" id="SSF52096">
    <property type="entry name" value="ClpP/crotonase"/>
    <property type="match status" value="1"/>
</dbReference>
<evidence type="ECO:0000313" key="17">
    <source>
        <dbReference type="Proteomes" id="UP000000248"/>
    </source>
</evidence>
<dbReference type="InterPro" id="IPR041010">
    <property type="entry name" value="Znf-ACC"/>
</dbReference>
<keyword evidence="3 13" id="KW-0808">Transferase</keyword>
<comment type="function">
    <text evidence="12 13">Component of the acetyl coenzyme A carboxylase (ACC) complex. Biotin carboxylase (BC) catalyzes the carboxylation of biotin on its carrier protein (BCCP) and then the CO(2) group is transferred by the transcarboxylase to acetyl-CoA to form malonyl-CoA.</text>
</comment>
<keyword evidence="9 13" id="KW-0067">ATP-binding</keyword>
<dbReference type="PANTHER" id="PTHR42995:SF5">
    <property type="entry name" value="ACETYL-COENZYME A CARBOXYLASE CARBOXYL TRANSFERASE SUBUNIT BETA, CHLOROPLASTIC"/>
    <property type="match status" value="1"/>
</dbReference>
<evidence type="ECO:0000256" key="11">
    <source>
        <dbReference type="ARBA" id="ARBA00023160"/>
    </source>
</evidence>
<feature type="binding site" evidence="13">
    <location>
        <position position="29"/>
    </location>
    <ligand>
        <name>Zn(2+)</name>
        <dbReference type="ChEBI" id="CHEBI:29105"/>
    </ligand>
</feature>
<comment type="subunit">
    <text evidence="13">Acetyl-CoA carboxylase is a heterohexamer composed of biotin carboxyl carrier protein (AccB), biotin carboxylase (AccC) and two subunits each of ACCase subunit alpha (AccA) and ACCase subunit beta (AccD).</text>
</comment>
<comment type="catalytic activity">
    <reaction evidence="13">
        <text>N(6)-carboxybiotinyl-L-lysyl-[protein] + acetyl-CoA = N(6)-biotinyl-L-lysyl-[protein] + malonyl-CoA</text>
        <dbReference type="Rhea" id="RHEA:54728"/>
        <dbReference type="Rhea" id="RHEA-COMP:10505"/>
        <dbReference type="Rhea" id="RHEA-COMP:10506"/>
        <dbReference type="ChEBI" id="CHEBI:57288"/>
        <dbReference type="ChEBI" id="CHEBI:57384"/>
        <dbReference type="ChEBI" id="CHEBI:83144"/>
        <dbReference type="ChEBI" id="CHEBI:83145"/>
        <dbReference type="EC" id="2.1.3.15"/>
    </reaction>
</comment>
<evidence type="ECO:0000256" key="7">
    <source>
        <dbReference type="ARBA" id="ARBA00022832"/>
    </source>
</evidence>
<keyword evidence="4 13" id="KW-0479">Metal-binding</keyword>
<evidence type="ECO:0000256" key="1">
    <source>
        <dbReference type="ARBA" id="ARBA00004496"/>
    </source>
</evidence>
<evidence type="ECO:0000256" key="10">
    <source>
        <dbReference type="ARBA" id="ARBA00023098"/>
    </source>
</evidence>
<keyword evidence="10 13" id="KW-0443">Lipid metabolism</keyword>
<organism evidence="16 17">
    <name type="scientific">Dichelobacter nodosus (strain VCS1703A)</name>
    <dbReference type="NCBI Taxonomy" id="246195"/>
    <lineage>
        <taxon>Bacteria</taxon>
        <taxon>Pseudomonadati</taxon>
        <taxon>Pseudomonadota</taxon>
        <taxon>Gammaproteobacteria</taxon>
        <taxon>Cardiobacteriales</taxon>
        <taxon>Cardiobacteriaceae</taxon>
        <taxon>Dichelobacter</taxon>
    </lineage>
</organism>
<dbReference type="STRING" id="246195.DNO_0405"/>
<evidence type="ECO:0000256" key="5">
    <source>
        <dbReference type="ARBA" id="ARBA00022741"/>
    </source>
</evidence>
<dbReference type="HAMAP" id="MF_01395">
    <property type="entry name" value="AcetylCoA_CT_beta"/>
    <property type="match status" value="1"/>
</dbReference>
<evidence type="ECO:0000256" key="14">
    <source>
        <dbReference type="SAM" id="MobiDB-lite"/>
    </source>
</evidence>
<dbReference type="PRINTS" id="PR01070">
    <property type="entry name" value="ACCCTRFRASEB"/>
</dbReference>
<dbReference type="InterPro" id="IPR011762">
    <property type="entry name" value="COA_CT_N"/>
</dbReference>
<dbReference type="AlphaFoldDB" id="A5EVX8"/>
<evidence type="ECO:0000256" key="2">
    <source>
        <dbReference type="ARBA" id="ARBA00022516"/>
    </source>
</evidence>
<proteinExistence type="inferred from homology"/>
<dbReference type="Pfam" id="PF17848">
    <property type="entry name" value="Zn_ribbon_ACC"/>
    <property type="match status" value="1"/>
</dbReference>
<dbReference type="HOGENOM" id="CLU_015486_1_0_6"/>
<keyword evidence="7 13" id="KW-0276">Fatty acid metabolism</keyword>
<dbReference type="EMBL" id="CP000513">
    <property type="protein sequence ID" value="ABQ13863.1"/>
    <property type="molecule type" value="Genomic_DNA"/>
</dbReference>
<keyword evidence="11 13" id="KW-0275">Fatty acid biosynthesis</keyword>
<feature type="region of interest" description="Disordered" evidence="14">
    <location>
        <begin position="288"/>
        <end position="341"/>
    </location>
</feature>
<feature type="binding site" evidence="13">
    <location>
        <position position="48"/>
    </location>
    <ligand>
        <name>Zn(2+)</name>
        <dbReference type="ChEBI" id="CHEBI:29105"/>
    </ligand>
</feature>
<dbReference type="InterPro" id="IPR034733">
    <property type="entry name" value="AcCoA_carboxyl_beta"/>
</dbReference>